<dbReference type="SUPFAM" id="SSF160935">
    <property type="entry name" value="VPA0735-like"/>
    <property type="match status" value="1"/>
</dbReference>
<feature type="compositionally biased region" description="Low complexity" evidence="1">
    <location>
        <begin position="1"/>
        <end position="18"/>
    </location>
</feature>
<accession>A0ABY9YI64</accession>
<dbReference type="Pfam" id="PF06742">
    <property type="entry name" value="DUF1214"/>
    <property type="match status" value="1"/>
</dbReference>
<dbReference type="InterPro" id="IPR010621">
    <property type="entry name" value="DUF1214"/>
</dbReference>
<evidence type="ECO:0000259" key="3">
    <source>
        <dbReference type="Pfam" id="PF06863"/>
    </source>
</evidence>
<evidence type="ECO:0000313" key="4">
    <source>
        <dbReference type="EMBL" id="WNH50562.1"/>
    </source>
</evidence>
<reference evidence="4 5" key="1">
    <citation type="submission" date="2022-12" db="EMBL/GenBank/DDBJ databases">
        <title>Two new species, Stenotrophomonas aracearum and Stenotrophomonas oahuensis, isolated from Anthurium (Araceae family) in Hawaii.</title>
        <authorList>
            <person name="Chunag S.C."/>
            <person name="Dobhal S."/>
            <person name="Alvarez A."/>
            <person name="Arif M."/>
        </authorList>
    </citation>
    <scope>NUCLEOTIDE SEQUENCE [LARGE SCALE GENOMIC DNA]</scope>
    <source>
        <strain evidence="4 5">A5588</strain>
    </source>
</reference>
<dbReference type="EMBL" id="CP115543">
    <property type="protein sequence ID" value="WNH50562.1"/>
    <property type="molecule type" value="Genomic_DNA"/>
</dbReference>
<feature type="domain" description="DUF1214" evidence="2">
    <location>
        <begin position="242"/>
        <end position="328"/>
    </location>
</feature>
<gene>
    <name evidence="4" type="ORF">PDM28_09855</name>
</gene>
<evidence type="ECO:0000256" key="1">
    <source>
        <dbReference type="SAM" id="MobiDB-lite"/>
    </source>
</evidence>
<dbReference type="RefSeq" id="WP_311184602.1">
    <property type="nucleotide sequence ID" value="NZ_CP115543.1"/>
</dbReference>
<dbReference type="Gene3D" id="2.60.40.1610">
    <property type="entry name" value="Domain of unknown function DUF1254"/>
    <property type="match status" value="1"/>
</dbReference>
<feature type="region of interest" description="Disordered" evidence="1">
    <location>
        <begin position="1"/>
        <end position="34"/>
    </location>
</feature>
<dbReference type="PANTHER" id="PTHR36509">
    <property type="entry name" value="BLL3101 PROTEIN"/>
    <property type="match status" value="1"/>
</dbReference>
<protein>
    <submittedName>
        <fullName evidence="4">DUF1254 domain-containing protein</fullName>
    </submittedName>
</protein>
<dbReference type="PANTHER" id="PTHR36509:SF2">
    <property type="entry name" value="BLL3101 PROTEIN"/>
    <property type="match status" value="1"/>
</dbReference>
<sequence length="344" mass="37340">MAKPAESSAGAPAAAAPAEPGPATPEPGSIPVNADNFTRAESDLYLSNIVKENGFGKFSHRREVTPIDKQNVIRLNRDTLYSAAVFDLDAGPVTITLPDTGQRFMSMQIIDEDQYTSQVIYTPGPHTFTREGIGTRYVVTPLRMLVDPNKPEDVEQVHALQDAVKVEQPGGPGAFDIPKWDPVSQTRVREALLALAAGLPDTRRSFGTKAEVDPVRRLISSASAWGGNPDRDALYLNATPAKNDGTTVHRLHVTDVPVDGFWSISVYNAKGFFEANPQNAYSINNVTAKKNDDGSVDVQFGGCDGQVSNCLPITAGWNYMVRLYRPKQAALDGTWTFPEAQPVQ</sequence>
<name>A0ABY9YI64_9GAMM</name>
<proteinExistence type="predicted"/>
<dbReference type="InterPro" id="IPR037049">
    <property type="entry name" value="DUF1214_C_sf"/>
</dbReference>
<feature type="domain" description="DUF1254" evidence="3">
    <location>
        <begin position="56"/>
        <end position="140"/>
    </location>
</feature>
<dbReference type="Proteomes" id="UP001305421">
    <property type="component" value="Chromosome"/>
</dbReference>
<dbReference type="InterPro" id="IPR010679">
    <property type="entry name" value="DUF1254"/>
</dbReference>
<evidence type="ECO:0000313" key="5">
    <source>
        <dbReference type="Proteomes" id="UP001305421"/>
    </source>
</evidence>
<keyword evidence="5" id="KW-1185">Reference proteome</keyword>
<dbReference type="Pfam" id="PF06863">
    <property type="entry name" value="DUF1254"/>
    <property type="match status" value="1"/>
</dbReference>
<dbReference type="Gene3D" id="2.60.120.600">
    <property type="entry name" value="Domain of unknown function DUF1214, C-terminal domain"/>
    <property type="match status" value="1"/>
</dbReference>
<dbReference type="InterPro" id="IPR037050">
    <property type="entry name" value="DUF1254_sf"/>
</dbReference>
<evidence type="ECO:0000259" key="2">
    <source>
        <dbReference type="Pfam" id="PF06742"/>
    </source>
</evidence>
<organism evidence="4 5">
    <name type="scientific">Stenotrophomonas aracearum</name>
    <dbReference type="NCBI Taxonomy" id="3003272"/>
    <lineage>
        <taxon>Bacteria</taxon>
        <taxon>Pseudomonadati</taxon>
        <taxon>Pseudomonadota</taxon>
        <taxon>Gammaproteobacteria</taxon>
        <taxon>Lysobacterales</taxon>
        <taxon>Lysobacteraceae</taxon>
        <taxon>Stenotrophomonas</taxon>
    </lineage>
</organism>